<dbReference type="Pfam" id="PF00462">
    <property type="entry name" value="Glutaredoxin"/>
    <property type="match status" value="1"/>
</dbReference>
<comment type="similarity">
    <text evidence="1">Belongs to the glutaredoxin family.</text>
</comment>
<name>A0A6J7RV21_9ZZZZ</name>
<evidence type="ECO:0000256" key="5">
    <source>
        <dbReference type="ARBA" id="ARBA00023284"/>
    </source>
</evidence>
<keyword evidence="2" id="KW-0813">Transport</keyword>
<keyword evidence="4" id="KW-1015">Disulfide bond</keyword>
<dbReference type="AlphaFoldDB" id="A0A6J7RV21"/>
<dbReference type="EMBL" id="CAFBPX010000065">
    <property type="protein sequence ID" value="CAB5032566.1"/>
    <property type="molecule type" value="Genomic_DNA"/>
</dbReference>
<keyword evidence="3" id="KW-0249">Electron transport</keyword>
<organism evidence="8">
    <name type="scientific">freshwater metagenome</name>
    <dbReference type="NCBI Taxonomy" id="449393"/>
    <lineage>
        <taxon>unclassified sequences</taxon>
        <taxon>metagenomes</taxon>
        <taxon>ecological metagenomes</taxon>
    </lineage>
</organism>
<evidence type="ECO:0000313" key="8">
    <source>
        <dbReference type="EMBL" id="CAB5032566.1"/>
    </source>
</evidence>
<dbReference type="SUPFAM" id="SSF52833">
    <property type="entry name" value="Thioredoxin-like"/>
    <property type="match status" value="1"/>
</dbReference>
<keyword evidence="5" id="KW-0676">Redox-active center</keyword>
<gene>
    <name evidence="7" type="ORF">UFOPK3522_00873</name>
    <name evidence="8" type="ORF">UFOPK4175_00496</name>
</gene>
<dbReference type="PANTHER" id="PTHR46679:SF1">
    <property type="entry name" value="GLUTAREDOXIN-2, MITOCHONDRIAL"/>
    <property type="match status" value="1"/>
</dbReference>
<reference evidence="8" key="1">
    <citation type="submission" date="2020-05" db="EMBL/GenBank/DDBJ databases">
        <authorList>
            <person name="Chiriac C."/>
            <person name="Salcher M."/>
            <person name="Ghai R."/>
            <person name="Kavagutti S V."/>
        </authorList>
    </citation>
    <scope>NUCLEOTIDE SEQUENCE</scope>
</reference>
<dbReference type="GO" id="GO:0005739">
    <property type="term" value="C:mitochondrion"/>
    <property type="evidence" value="ECO:0007669"/>
    <property type="project" value="TreeGrafter"/>
</dbReference>
<dbReference type="InterPro" id="IPR036249">
    <property type="entry name" value="Thioredoxin-like_sf"/>
</dbReference>
<evidence type="ECO:0000256" key="2">
    <source>
        <dbReference type="ARBA" id="ARBA00022448"/>
    </source>
</evidence>
<accession>A0A6J7RV21</accession>
<dbReference type="EMBL" id="CAESAO010000065">
    <property type="protein sequence ID" value="CAB4343791.1"/>
    <property type="molecule type" value="Genomic_DNA"/>
</dbReference>
<dbReference type="InterPro" id="IPR014025">
    <property type="entry name" value="Glutaredoxin_subgr"/>
</dbReference>
<dbReference type="InterPro" id="IPR002109">
    <property type="entry name" value="Glutaredoxin"/>
</dbReference>
<evidence type="ECO:0000256" key="4">
    <source>
        <dbReference type="ARBA" id="ARBA00023157"/>
    </source>
</evidence>
<evidence type="ECO:0000256" key="3">
    <source>
        <dbReference type="ARBA" id="ARBA00022982"/>
    </source>
</evidence>
<proteinExistence type="inferred from homology"/>
<evidence type="ECO:0000256" key="1">
    <source>
        <dbReference type="ARBA" id="ARBA00007787"/>
    </source>
</evidence>
<sequence length="84" mass="9297">MPNVVMYSSDRCPLCTQAKALLNAREIPFEEINLEMDAEGRVALNEKTGMMTFPQILVDDELIGGLRELMAADQSGKLQQLLVA</sequence>
<dbReference type="GO" id="GO:0015035">
    <property type="term" value="F:protein-disulfide reductase activity"/>
    <property type="evidence" value="ECO:0007669"/>
    <property type="project" value="TreeGrafter"/>
</dbReference>
<protein>
    <submittedName>
        <fullName evidence="8">Unannotated protein</fullName>
    </submittedName>
</protein>
<evidence type="ECO:0000313" key="7">
    <source>
        <dbReference type="EMBL" id="CAB4343791.1"/>
    </source>
</evidence>
<dbReference type="Gene3D" id="3.40.30.10">
    <property type="entry name" value="Glutaredoxin"/>
    <property type="match status" value="1"/>
</dbReference>
<dbReference type="PRINTS" id="PR00160">
    <property type="entry name" value="GLUTAREDOXIN"/>
</dbReference>
<dbReference type="PROSITE" id="PS51354">
    <property type="entry name" value="GLUTAREDOXIN_2"/>
    <property type="match status" value="1"/>
</dbReference>
<dbReference type="PANTHER" id="PTHR46679">
    <property type="match status" value="1"/>
</dbReference>
<feature type="domain" description="Glutaredoxin" evidence="6">
    <location>
        <begin position="4"/>
        <end position="63"/>
    </location>
</feature>
<evidence type="ECO:0000259" key="6">
    <source>
        <dbReference type="Pfam" id="PF00462"/>
    </source>
</evidence>